<name>A0ABC9YXY5_9NOCA</name>
<dbReference type="Proteomes" id="UP000037179">
    <property type="component" value="Unassembled WGS sequence"/>
</dbReference>
<feature type="region of interest" description="Disordered" evidence="1">
    <location>
        <begin position="1"/>
        <end position="28"/>
    </location>
</feature>
<evidence type="ECO:0000256" key="1">
    <source>
        <dbReference type="SAM" id="MobiDB-lite"/>
    </source>
</evidence>
<evidence type="ECO:0000313" key="4">
    <source>
        <dbReference type="Proteomes" id="UP000037179"/>
    </source>
</evidence>
<dbReference type="AlphaFoldDB" id="A0ABC9YXY5"/>
<reference evidence="3 4" key="2">
    <citation type="journal article" date="2016" name="Genome Announc.">
        <title>Draft Genome Sequence of Erythromycin- and Oxytetracycline-Sensitive Nocardia seriolae Strain U-1 (NBRC 110359).</title>
        <authorList>
            <person name="Imajoh M."/>
            <person name="Sukeda M."/>
            <person name="Shimizu M."/>
            <person name="Yamane J."/>
            <person name="Ohnishi K."/>
            <person name="Oshima S."/>
        </authorList>
    </citation>
    <scope>NUCLEOTIDE SEQUENCE [LARGE SCALE GENOMIC DNA]</scope>
    <source>
        <strain evidence="3 4">U-1</strain>
    </source>
</reference>
<dbReference type="InterPro" id="IPR027417">
    <property type="entry name" value="P-loop_NTPase"/>
</dbReference>
<feature type="region of interest" description="Disordered" evidence="1">
    <location>
        <begin position="40"/>
        <end position="67"/>
    </location>
</feature>
<protein>
    <recommendedName>
        <fullName evidence="6">MinD-like ATPase involved in chromosome partitioning or flagellar assembly</fullName>
    </recommendedName>
</protein>
<reference evidence="4" key="1">
    <citation type="submission" date="2015-07" db="EMBL/GenBank/DDBJ databases">
        <title>Nocardia seriolae U-1 whole genome shotgun sequence.</title>
        <authorList>
            <person name="Imajoh M."/>
            <person name="Fukumoto Y."/>
            <person name="Sukeda M."/>
            <person name="Yamane J."/>
            <person name="Yamasaki K."/>
            <person name="Shimizu M."/>
            <person name="Ohnishi K."/>
            <person name="Oshima S."/>
        </authorList>
    </citation>
    <scope>NUCLEOTIDE SEQUENCE [LARGE SCALE GENOMIC DNA]</scope>
    <source>
        <strain evidence="4">U-1</strain>
    </source>
</reference>
<dbReference type="KEGG" id="nsr:NS506_05815"/>
<evidence type="ECO:0000313" key="5">
    <source>
        <dbReference type="Proteomes" id="UP000180166"/>
    </source>
</evidence>
<sequence length="322" mass="32897">MVDIDDRLRTPPQPNTTSPQADPGTPLPAEVAARLVEAVRASDVGGEEDSGVSELMQPARAGSPTDAVPLRGGEGRLVRAAAPSVLVLGGSGSSGATTTALGLAAAAAVDSDGEIWPVVVDATLGGGDVALRGCDAVAPVSTLQKWLGTPHPGLASSVGACSGQTSTGVRVLARTPDPLPRRESLVSVARHLDTAGLLGVFDAGAPVTSRLAAPLLADPRVGLVLTVAARPDAINRLQPALGWLDENFGEFVVGDAVIVLTEQVPGSAATVVDHVRTHLGSWVRAIVQIPFDIHLATGGPISWHRLTAETRDAYLTLLGALR</sequence>
<gene>
    <name evidence="2" type="ORF">NS506_05815</name>
    <name evidence="3" type="ORF">NSK11_contig00075-0008</name>
</gene>
<dbReference type="EMBL" id="BBYQ01000075">
    <property type="protein sequence ID" value="GAP30213.1"/>
    <property type="molecule type" value="Genomic_DNA"/>
</dbReference>
<keyword evidence="4" id="KW-1185">Reference proteome</keyword>
<accession>A0ABC9YXY5</accession>
<dbReference type="Gene3D" id="3.40.50.300">
    <property type="entry name" value="P-loop containing nucleotide triphosphate hydrolases"/>
    <property type="match status" value="1"/>
</dbReference>
<organism evidence="3 4">
    <name type="scientific">Nocardia seriolae</name>
    <dbReference type="NCBI Taxonomy" id="37332"/>
    <lineage>
        <taxon>Bacteria</taxon>
        <taxon>Bacillati</taxon>
        <taxon>Actinomycetota</taxon>
        <taxon>Actinomycetes</taxon>
        <taxon>Mycobacteriales</taxon>
        <taxon>Nocardiaceae</taxon>
        <taxon>Nocardia</taxon>
    </lineage>
</organism>
<evidence type="ECO:0008006" key="6">
    <source>
        <dbReference type="Google" id="ProtNLM"/>
    </source>
</evidence>
<evidence type="ECO:0000313" key="3">
    <source>
        <dbReference type="EMBL" id="GAP30213.1"/>
    </source>
</evidence>
<proteinExistence type="predicted"/>
<reference evidence="2 5" key="3">
    <citation type="submission" date="2016-10" db="EMBL/GenBank/DDBJ databases">
        <title>Genome sequence of Nocardia seriolae strain EM150506, isolated from Anguila japonica.</title>
        <authorList>
            <person name="Han H.-J."/>
        </authorList>
    </citation>
    <scope>NUCLEOTIDE SEQUENCE [LARGE SCALE GENOMIC DNA]</scope>
    <source>
        <strain evidence="2 5">EM150506</strain>
    </source>
</reference>
<dbReference type="EMBL" id="CP017839">
    <property type="protein sequence ID" value="APA99852.1"/>
    <property type="molecule type" value="Genomic_DNA"/>
</dbReference>
<dbReference type="GeneID" id="93376318"/>
<dbReference type="RefSeq" id="WP_052086722.1">
    <property type="nucleotide sequence ID" value="NZ_AP017900.1"/>
</dbReference>
<dbReference type="Proteomes" id="UP000180166">
    <property type="component" value="Chromosome"/>
</dbReference>
<evidence type="ECO:0000313" key="2">
    <source>
        <dbReference type="EMBL" id="APA99852.1"/>
    </source>
</evidence>